<dbReference type="InterPro" id="IPR010730">
    <property type="entry name" value="HET"/>
</dbReference>
<dbReference type="PANTHER" id="PTHR10622:SF10">
    <property type="entry name" value="HET DOMAIN-CONTAINING PROTEIN"/>
    <property type="match status" value="1"/>
</dbReference>
<dbReference type="Pfam" id="PF06985">
    <property type="entry name" value="HET"/>
    <property type="match status" value="1"/>
</dbReference>
<reference evidence="2 3" key="1">
    <citation type="submission" date="2016-07" db="EMBL/GenBank/DDBJ databases">
        <title>Pervasive Adenine N6-methylation of Active Genes in Fungi.</title>
        <authorList>
            <consortium name="DOE Joint Genome Institute"/>
            <person name="Mondo S.J."/>
            <person name="Dannebaum R.O."/>
            <person name="Kuo R.C."/>
            <person name="Labutti K."/>
            <person name="Haridas S."/>
            <person name="Kuo A."/>
            <person name="Salamov A."/>
            <person name="Ahrendt S.R."/>
            <person name="Lipzen A."/>
            <person name="Sullivan W."/>
            <person name="Andreopoulos W.B."/>
            <person name="Clum A."/>
            <person name="Lindquist E."/>
            <person name="Daum C."/>
            <person name="Ramamoorthy G.K."/>
            <person name="Gryganskyi A."/>
            <person name="Culley D."/>
            <person name="Magnuson J.K."/>
            <person name="James T.Y."/>
            <person name="O'Malley M.A."/>
            <person name="Stajich J.E."/>
            <person name="Spatafora J.W."/>
            <person name="Visel A."/>
            <person name="Grigoriev I.V."/>
        </authorList>
    </citation>
    <scope>NUCLEOTIDE SEQUENCE [LARGE SCALE GENOMIC DNA]</scope>
    <source>
        <strain evidence="2 3">CBS 115471</strain>
    </source>
</reference>
<keyword evidence="3" id="KW-1185">Reference proteome</keyword>
<proteinExistence type="predicted"/>
<sequence>MPLLKINHNGNFSLTRFGPNNIPPYAILSHTWEADEQELTFEEMMTGTGLNKAGVAGYRKIQFCGDQANKDGLEYFWVDSCCIDKTSSAELSESLNSMFRSYSEATTCYVYLSGSSSFDASHDVEPQLRGLRWFQRSWTLQELIAPKKAVLFTATWKAIGTKRSLSSPLSSVTGIPSRVLLLHKASSAQKMEEDMAYCLLGISDISMPPLYGEGLRNAFCRLQEEIIKGSADDSIFA</sequence>
<dbReference type="EMBL" id="MCFA01000237">
    <property type="protein sequence ID" value="ORX97285.1"/>
    <property type="molecule type" value="Genomic_DNA"/>
</dbReference>
<dbReference type="Proteomes" id="UP000193144">
    <property type="component" value="Unassembled WGS sequence"/>
</dbReference>
<organism evidence="2 3">
    <name type="scientific">Clohesyomyces aquaticus</name>
    <dbReference type="NCBI Taxonomy" id="1231657"/>
    <lineage>
        <taxon>Eukaryota</taxon>
        <taxon>Fungi</taxon>
        <taxon>Dikarya</taxon>
        <taxon>Ascomycota</taxon>
        <taxon>Pezizomycotina</taxon>
        <taxon>Dothideomycetes</taxon>
        <taxon>Pleosporomycetidae</taxon>
        <taxon>Pleosporales</taxon>
        <taxon>Lindgomycetaceae</taxon>
        <taxon>Clohesyomyces</taxon>
    </lineage>
</organism>
<gene>
    <name evidence="2" type="ORF">BCR34DRAFT_628632</name>
</gene>
<evidence type="ECO:0000313" key="2">
    <source>
        <dbReference type="EMBL" id="ORX97285.1"/>
    </source>
</evidence>
<dbReference type="STRING" id="1231657.A0A1Y1YH18"/>
<evidence type="ECO:0000259" key="1">
    <source>
        <dbReference type="Pfam" id="PF06985"/>
    </source>
</evidence>
<accession>A0A1Y1YH18</accession>
<evidence type="ECO:0000313" key="3">
    <source>
        <dbReference type="Proteomes" id="UP000193144"/>
    </source>
</evidence>
<protein>
    <submittedName>
        <fullName evidence="2">Heterokaryon incompatibility protein-domain-containing protein</fullName>
    </submittedName>
</protein>
<feature type="domain" description="Heterokaryon incompatibility" evidence="1">
    <location>
        <begin position="25"/>
        <end position="119"/>
    </location>
</feature>
<dbReference type="AlphaFoldDB" id="A0A1Y1YH18"/>
<dbReference type="PANTHER" id="PTHR10622">
    <property type="entry name" value="HET DOMAIN-CONTAINING PROTEIN"/>
    <property type="match status" value="1"/>
</dbReference>
<comment type="caution">
    <text evidence="2">The sequence shown here is derived from an EMBL/GenBank/DDBJ whole genome shotgun (WGS) entry which is preliminary data.</text>
</comment>
<dbReference type="OrthoDB" id="20872at2759"/>
<name>A0A1Y1YH18_9PLEO</name>